<feature type="coiled-coil region" evidence="1">
    <location>
        <begin position="88"/>
        <end position="132"/>
    </location>
</feature>
<protein>
    <submittedName>
        <fullName evidence="2">Uncharacterized protein</fullName>
    </submittedName>
</protein>
<dbReference type="Proteomes" id="UP001140510">
    <property type="component" value="Unassembled WGS sequence"/>
</dbReference>
<reference evidence="2" key="1">
    <citation type="submission" date="2022-10" db="EMBL/GenBank/DDBJ databases">
        <title>Tapping the CABI collections for fungal endophytes: first genome assemblies for Collariella, Neodidymelliopsis, Ascochyta clinopodiicola, Didymella pomorum, Didymosphaeria variabile, Neocosmospora piperis and Neocucurbitaria cava.</title>
        <authorList>
            <person name="Hill R."/>
        </authorList>
    </citation>
    <scope>NUCLEOTIDE SEQUENCE</scope>
    <source>
        <strain evidence="2">IMI 355091</strain>
    </source>
</reference>
<comment type="caution">
    <text evidence="2">The sequence shown here is derived from an EMBL/GenBank/DDBJ whole genome shotgun (WGS) entry which is preliminary data.</text>
</comment>
<organism evidence="2 3">
    <name type="scientific">Didymella pomorum</name>
    <dbReference type="NCBI Taxonomy" id="749634"/>
    <lineage>
        <taxon>Eukaryota</taxon>
        <taxon>Fungi</taxon>
        <taxon>Dikarya</taxon>
        <taxon>Ascomycota</taxon>
        <taxon>Pezizomycotina</taxon>
        <taxon>Dothideomycetes</taxon>
        <taxon>Pleosporomycetidae</taxon>
        <taxon>Pleosporales</taxon>
        <taxon>Pleosporineae</taxon>
        <taxon>Didymellaceae</taxon>
        <taxon>Didymella</taxon>
    </lineage>
</organism>
<name>A0A9W8ZF32_9PLEO</name>
<dbReference type="EMBL" id="JAPEVA010000024">
    <property type="protein sequence ID" value="KAJ4406896.1"/>
    <property type="molecule type" value="Genomic_DNA"/>
</dbReference>
<evidence type="ECO:0000256" key="1">
    <source>
        <dbReference type="SAM" id="Coils"/>
    </source>
</evidence>
<keyword evidence="3" id="KW-1185">Reference proteome</keyword>
<dbReference type="AlphaFoldDB" id="A0A9W8ZF32"/>
<gene>
    <name evidence="2" type="ORF">N0V91_004327</name>
</gene>
<keyword evidence="1" id="KW-0175">Coiled coil</keyword>
<sequence length="238" mass="27780">MSDTTKVTQLRAAYETNYAQAKESRRLNDHEVHQNLEKVSDMSAFLELPEWNFDSDVFISGAFLDEWWARHKIAEKVGVQMKPWQESLDKFKKSLDEIERDLDEIEEDLKEIDEEMARCREQNSDVETAEDDDSNDDLVRHYNGDSADDTIFRILEILELRDYLGIRIQDTTHYEGVKISVRDINANSDSGDDIPLAAWEVFNDANEGLNVERWQDWYGLVQPDTFLTLRPRNSNLDV</sequence>
<dbReference type="OrthoDB" id="3785861at2759"/>
<evidence type="ECO:0000313" key="3">
    <source>
        <dbReference type="Proteomes" id="UP001140510"/>
    </source>
</evidence>
<accession>A0A9W8ZF32</accession>
<evidence type="ECO:0000313" key="2">
    <source>
        <dbReference type="EMBL" id="KAJ4406896.1"/>
    </source>
</evidence>
<proteinExistence type="predicted"/>